<protein>
    <submittedName>
        <fullName evidence="3">Uncharacterized protein</fullName>
    </submittedName>
</protein>
<keyword evidence="6" id="KW-1185">Reference proteome</keyword>
<comment type="caution">
    <text evidence="3">The sequence shown here is derived from an EMBL/GenBank/DDBJ whole genome shotgun (WGS) entry which is preliminary data.</text>
</comment>
<accession>A0A4P9VID6</accession>
<evidence type="ECO:0000313" key="5">
    <source>
        <dbReference type="EMBL" id="RDH43729.1"/>
    </source>
</evidence>
<evidence type="ECO:0000313" key="6">
    <source>
        <dbReference type="Proteomes" id="UP000257039"/>
    </source>
</evidence>
<feature type="chain" id="PRO_5036118863" evidence="2">
    <location>
        <begin position="27"/>
        <end position="285"/>
    </location>
</feature>
<evidence type="ECO:0000313" key="3">
    <source>
        <dbReference type="EMBL" id="RDH41402.1"/>
    </source>
</evidence>
<name>A0A4P9VID6_9GAMM</name>
<reference evidence="3 6" key="1">
    <citation type="submission" date="2017-04" db="EMBL/GenBank/DDBJ databases">
        <title>Draft genome sequence of Zooshikella ganghwensis VG4 isolated from Red Sea sediments.</title>
        <authorList>
            <person name="Rehman Z."/>
            <person name="Alam I."/>
            <person name="Kamau A."/>
            <person name="Bajic V."/>
            <person name="Leiknes T."/>
        </authorList>
    </citation>
    <scope>NUCLEOTIDE SEQUENCE [LARGE SCALE GENOMIC DNA]</scope>
    <source>
        <strain evidence="3 6">VG4</strain>
    </source>
</reference>
<evidence type="ECO:0000256" key="1">
    <source>
        <dbReference type="SAM" id="MobiDB-lite"/>
    </source>
</evidence>
<dbReference type="AlphaFoldDB" id="A0A4P9VID6"/>
<sequence length="285" mass="31384">MTVKLFAVQTSLVLATTLSFSVASHAETCNDSQSKSGSGSVSVSSSVSMVDGKCVKGSTQATQSTQRINSRFNSSFNNDWSSSFWRTENQPSTINEKRTRRSSRFETNWASGSWGSQSKTSTINETPTRRSSRFESNWGSSFSKATQMSSRFEKVCDQIQLDNKITGWSYNGQDIAQVLTTKESLLCPNESKYQFETPALYASGGELVKELPVGNYSIKVIYQGDNLYVEDGSANQLQRTQMGQYSKSINGVNTKVTTATYKSTGGVVRIYGDANTITLHKLVVR</sequence>
<dbReference type="Proteomes" id="UP000257039">
    <property type="component" value="Unassembled WGS sequence"/>
</dbReference>
<feature type="compositionally biased region" description="Polar residues" evidence="1">
    <location>
        <begin position="111"/>
        <end position="126"/>
    </location>
</feature>
<dbReference type="EMBL" id="NDXW01000001">
    <property type="protein sequence ID" value="RDH43729.1"/>
    <property type="molecule type" value="Genomic_DNA"/>
</dbReference>
<proteinExistence type="predicted"/>
<evidence type="ECO:0000256" key="2">
    <source>
        <dbReference type="SAM" id="SignalP"/>
    </source>
</evidence>
<dbReference type="EMBL" id="NDXW01000009">
    <property type="protein sequence ID" value="RDH41402.1"/>
    <property type="molecule type" value="Genomic_DNA"/>
</dbReference>
<dbReference type="RefSeq" id="WP_094786992.1">
    <property type="nucleotide sequence ID" value="NZ_NDXW01000001.1"/>
</dbReference>
<evidence type="ECO:0000313" key="4">
    <source>
        <dbReference type="EMBL" id="RDH41887.1"/>
    </source>
</evidence>
<dbReference type="EMBL" id="NDXW01000002">
    <property type="protein sequence ID" value="RDH41887.1"/>
    <property type="molecule type" value="Genomic_DNA"/>
</dbReference>
<feature type="signal peptide" evidence="2">
    <location>
        <begin position="1"/>
        <end position="26"/>
    </location>
</feature>
<feature type="region of interest" description="Disordered" evidence="1">
    <location>
        <begin position="111"/>
        <end position="136"/>
    </location>
</feature>
<organism evidence="3 6">
    <name type="scientific">Zooshikella ganghwensis</name>
    <dbReference type="NCBI Taxonomy" id="202772"/>
    <lineage>
        <taxon>Bacteria</taxon>
        <taxon>Pseudomonadati</taxon>
        <taxon>Pseudomonadota</taxon>
        <taxon>Gammaproteobacteria</taxon>
        <taxon>Oceanospirillales</taxon>
        <taxon>Zooshikellaceae</taxon>
        <taxon>Zooshikella</taxon>
    </lineage>
</organism>
<gene>
    <name evidence="5" type="ORF">B9G39_09900</name>
    <name evidence="4" type="ORF">B9G39_26070</name>
    <name evidence="3" type="ORF">B9G39_28505</name>
</gene>
<keyword evidence="2" id="KW-0732">Signal</keyword>